<reference evidence="4 5" key="1">
    <citation type="journal article" date="2018" name="J. Microbiol.">
        <title>Bacillus spongiae sp. nov., isolated from sponge of Jeju Island.</title>
        <authorList>
            <person name="Lee G.E."/>
            <person name="Im W.T."/>
            <person name="Park J.S."/>
        </authorList>
    </citation>
    <scope>NUCLEOTIDE SEQUENCE [LARGE SCALE GENOMIC DNA]</scope>
    <source>
        <strain evidence="4 5">135PIL107-10</strain>
    </source>
</reference>
<dbReference type="InterPro" id="IPR047568">
    <property type="entry name" value="ATLF-like_dom"/>
</dbReference>
<proteinExistence type="predicted"/>
<dbReference type="Pfam" id="PF07737">
    <property type="entry name" value="ATLF"/>
    <property type="match status" value="1"/>
</dbReference>
<dbReference type="EMBL" id="JBBAXC010000006">
    <property type="protein sequence ID" value="MEI5907285.1"/>
    <property type="molecule type" value="Genomic_DNA"/>
</dbReference>
<dbReference type="Gene3D" id="3.40.390.10">
    <property type="entry name" value="Collagenase (Catalytic Domain)"/>
    <property type="match status" value="1"/>
</dbReference>
<name>A0ABU8HD65_9BACI</name>
<evidence type="ECO:0000313" key="5">
    <source>
        <dbReference type="Proteomes" id="UP001312865"/>
    </source>
</evidence>
<gene>
    <name evidence="4" type="ORF">WAK64_09465</name>
</gene>
<keyword evidence="5" id="KW-1185">Reference proteome</keyword>
<organism evidence="4 5">
    <name type="scientific">Bacillus spongiae</name>
    <dbReference type="NCBI Taxonomy" id="2683610"/>
    <lineage>
        <taxon>Bacteria</taxon>
        <taxon>Bacillati</taxon>
        <taxon>Bacillota</taxon>
        <taxon>Bacilli</taxon>
        <taxon>Bacillales</taxon>
        <taxon>Bacillaceae</taxon>
        <taxon>Bacillus</taxon>
    </lineage>
</organism>
<evidence type="ECO:0000313" key="4">
    <source>
        <dbReference type="EMBL" id="MEI5907285.1"/>
    </source>
</evidence>
<dbReference type="CDD" id="cd20183">
    <property type="entry name" value="M34_PPEP"/>
    <property type="match status" value="1"/>
</dbReference>
<dbReference type="InterPro" id="IPR014781">
    <property type="entry name" value="Anthrax_toxin_lethal/edema_N/C"/>
</dbReference>
<dbReference type="PROSITE" id="PS51995">
    <property type="entry name" value="ATLF"/>
    <property type="match status" value="1"/>
</dbReference>
<dbReference type="RefSeq" id="WP_336586717.1">
    <property type="nucleotide sequence ID" value="NZ_JBBAXC010000006.1"/>
</dbReference>
<dbReference type="InterPro" id="IPR024079">
    <property type="entry name" value="MetalloPept_cat_dom_sf"/>
</dbReference>
<sequence length="233" mass="26662">MKKYLQYVVIMALIVFLLFQNINTEGPAGIPLGNSALASQIPKQSSVLNDIVLLPEEKFEEEEVMRMINRLSALPINLLESIRKEEIQVRLFQESLTDFPSAAHLKGVIPRGYKSNITWDEVPGIGGSKLVLVKIGHSNPGQGHGSVNLELHELAHSIHRYLLDDLLVEITLQELMEKESGLLFHNREYFLHYKEEFFAESFAMFYLNSSTNKTLYERAPKTHAFFLQLEQLY</sequence>
<accession>A0ABU8HD65</accession>
<dbReference type="SUPFAM" id="SSF55486">
    <property type="entry name" value="Metalloproteases ('zincins'), catalytic domain"/>
    <property type="match status" value="1"/>
</dbReference>
<protein>
    <submittedName>
        <fullName evidence="4">Toxin</fullName>
    </submittedName>
</protein>
<feature type="domain" description="ATLF-like" evidence="3">
    <location>
        <begin position="45"/>
        <end position="231"/>
    </location>
</feature>
<comment type="caution">
    <text evidence="4">The sequence shown here is derived from an EMBL/GenBank/DDBJ whole genome shotgun (WGS) entry which is preliminary data.</text>
</comment>
<evidence type="ECO:0000259" key="3">
    <source>
        <dbReference type="PROSITE" id="PS51995"/>
    </source>
</evidence>
<evidence type="ECO:0000256" key="1">
    <source>
        <dbReference type="ARBA" id="ARBA00004613"/>
    </source>
</evidence>
<evidence type="ECO:0000256" key="2">
    <source>
        <dbReference type="ARBA" id="ARBA00022525"/>
    </source>
</evidence>
<keyword evidence="2" id="KW-0964">Secreted</keyword>
<comment type="subcellular location">
    <subcellularLocation>
        <location evidence="1">Secreted</location>
    </subcellularLocation>
</comment>
<dbReference type="Proteomes" id="UP001312865">
    <property type="component" value="Unassembled WGS sequence"/>
</dbReference>